<comment type="catalytic activity">
    <reaction evidence="8">
        <text>a cholesterol ester + H2O = cholesterol + a fatty acid + H(+)</text>
        <dbReference type="Rhea" id="RHEA:36403"/>
        <dbReference type="ChEBI" id="CHEBI:15377"/>
        <dbReference type="ChEBI" id="CHEBI:15378"/>
        <dbReference type="ChEBI" id="CHEBI:16113"/>
        <dbReference type="ChEBI" id="CHEBI:17002"/>
        <dbReference type="ChEBI" id="CHEBI:28868"/>
        <dbReference type="EC" id="3.1.1.13"/>
    </reaction>
    <physiologicalReaction direction="left-to-right" evidence="8">
        <dbReference type="Rhea" id="RHEA:36404"/>
    </physiologicalReaction>
</comment>
<evidence type="ECO:0000256" key="6">
    <source>
        <dbReference type="ARBA" id="ARBA00031924"/>
    </source>
</evidence>
<dbReference type="PANTHER" id="PTHR13390">
    <property type="entry name" value="LIPASE"/>
    <property type="match status" value="1"/>
</dbReference>
<reference evidence="10 11" key="1">
    <citation type="submission" date="2023-09" db="EMBL/GenBank/DDBJ databases">
        <title>Genomes of two closely related lineages of the louse Polyplax serrata with different host specificities.</title>
        <authorList>
            <person name="Martinu J."/>
            <person name="Tarabai H."/>
            <person name="Stefka J."/>
            <person name="Hypsa V."/>
        </authorList>
    </citation>
    <scope>NUCLEOTIDE SEQUENCE [LARGE SCALE GENOMIC DNA]</scope>
    <source>
        <strain evidence="10">98ZLc_SE</strain>
    </source>
</reference>
<sequence>MLEMYRNYISILTGKDKHHVQKKLDTEMKLTRNKKAMIQSEFVTVNGVPIRVDSWGGYLPSKILAQTQEKPKDLILMIPGNPGVTKFYETFLSCLHERTKKPIWIISHGGHDNINKKMPSLKENRGLYDLQGQIEQKNAFIETYLDGVVLYCIGHSIGCKMILELLKKERKSHTEIEKCLMLFPTLERMAETNNGANVIFVIKYILWLTLLGSWIFVYLPRFFQWMLLRVYCMVTRVPPHNMSAMLRLVDPHVLNKVFFLANDEMIKVKELDDETIKLHGDKLKLYYGESDGWTPIKYFRELREKHKNVSADVCSYNHTFVLSESKEVADLACLWLKS</sequence>
<comment type="caution">
    <text evidence="10">The sequence shown here is derived from an EMBL/GenBank/DDBJ whole genome shotgun (WGS) entry which is preliminary data.</text>
</comment>
<comment type="similarity">
    <text evidence="2">Belongs to the AB hydrolase superfamily. LDAH family.</text>
</comment>
<evidence type="ECO:0000256" key="5">
    <source>
        <dbReference type="ARBA" id="ARBA00022801"/>
    </source>
</evidence>
<evidence type="ECO:0000313" key="10">
    <source>
        <dbReference type="EMBL" id="KAK6623858.1"/>
    </source>
</evidence>
<dbReference type="InterPro" id="IPR029058">
    <property type="entry name" value="AB_hydrolase_fold"/>
</dbReference>
<accession>A0ABR1AMZ2</accession>
<comment type="subcellular location">
    <subcellularLocation>
        <location evidence="1">Lipid droplet</location>
    </subcellularLocation>
</comment>
<keyword evidence="9" id="KW-0812">Transmembrane</keyword>
<dbReference type="Pfam" id="PF10230">
    <property type="entry name" value="LIDHydrolase"/>
    <property type="match status" value="1"/>
</dbReference>
<dbReference type="SUPFAM" id="SSF53474">
    <property type="entry name" value="alpha/beta-Hydrolases"/>
    <property type="match status" value="1"/>
</dbReference>
<proteinExistence type="inferred from homology"/>
<dbReference type="Gene3D" id="3.40.50.1820">
    <property type="entry name" value="alpha/beta hydrolase"/>
    <property type="match status" value="1"/>
</dbReference>
<name>A0ABR1AMZ2_POLSC</name>
<evidence type="ECO:0000256" key="4">
    <source>
        <dbReference type="ARBA" id="ARBA00022677"/>
    </source>
</evidence>
<dbReference type="PANTHER" id="PTHR13390:SF0">
    <property type="entry name" value="LIPID DROPLET-ASSOCIATED HYDROLASE"/>
    <property type="match status" value="1"/>
</dbReference>
<keyword evidence="11" id="KW-1185">Reference proteome</keyword>
<evidence type="ECO:0000256" key="7">
    <source>
        <dbReference type="ARBA" id="ARBA00039150"/>
    </source>
</evidence>
<evidence type="ECO:0000313" key="11">
    <source>
        <dbReference type="Proteomes" id="UP001359485"/>
    </source>
</evidence>
<keyword evidence="9" id="KW-1133">Transmembrane helix</keyword>
<keyword evidence="4" id="KW-0551">Lipid droplet</keyword>
<evidence type="ECO:0000256" key="3">
    <source>
        <dbReference type="ARBA" id="ARBA00019242"/>
    </source>
</evidence>
<feature type="transmembrane region" description="Helical" evidence="9">
    <location>
        <begin position="198"/>
        <end position="219"/>
    </location>
</feature>
<gene>
    <name evidence="10" type="ORF">RUM44_010714</name>
</gene>
<keyword evidence="5" id="KW-0378">Hydrolase</keyword>
<dbReference type="InterPro" id="IPR019363">
    <property type="entry name" value="LDAH"/>
</dbReference>
<dbReference type="EMBL" id="JAWJWF010000046">
    <property type="protein sequence ID" value="KAK6623858.1"/>
    <property type="molecule type" value="Genomic_DNA"/>
</dbReference>
<dbReference type="Proteomes" id="UP001359485">
    <property type="component" value="Unassembled WGS sequence"/>
</dbReference>
<evidence type="ECO:0000256" key="2">
    <source>
        <dbReference type="ARBA" id="ARBA00008300"/>
    </source>
</evidence>
<organism evidence="10 11">
    <name type="scientific">Polyplax serrata</name>
    <name type="common">Common mouse louse</name>
    <dbReference type="NCBI Taxonomy" id="468196"/>
    <lineage>
        <taxon>Eukaryota</taxon>
        <taxon>Metazoa</taxon>
        <taxon>Ecdysozoa</taxon>
        <taxon>Arthropoda</taxon>
        <taxon>Hexapoda</taxon>
        <taxon>Insecta</taxon>
        <taxon>Pterygota</taxon>
        <taxon>Neoptera</taxon>
        <taxon>Paraneoptera</taxon>
        <taxon>Psocodea</taxon>
        <taxon>Troctomorpha</taxon>
        <taxon>Phthiraptera</taxon>
        <taxon>Anoplura</taxon>
        <taxon>Polyplacidae</taxon>
        <taxon>Polyplax</taxon>
    </lineage>
</organism>
<evidence type="ECO:0000256" key="1">
    <source>
        <dbReference type="ARBA" id="ARBA00004502"/>
    </source>
</evidence>
<evidence type="ECO:0000256" key="8">
    <source>
        <dbReference type="ARBA" id="ARBA00049527"/>
    </source>
</evidence>
<keyword evidence="9" id="KW-0472">Membrane</keyword>
<protein>
    <recommendedName>
        <fullName evidence="3">Lipid droplet-associated hydrolase</fullName>
        <ecNumber evidence="7">3.1.1.13</ecNumber>
    </recommendedName>
    <alternativeName>
        <fullName evidence="6">Lipid droplet-associated serine hydrolase</fullName>
    </alternativeName>
</protein>
<dbReference type="EC" id="3.1.1.13" evidence="7"/>
<evidence type="ECO:0000256" key="9">
    <source>
        <dbReference type="SAM" id="Phobius"/>
    </source>
</evidence>